<evidence type="ECO:0000256" key="13">
    <source>
        <dbReference type="ARBA" id="ARBA00023034"/>
    </source>
</evidence>
<feature type="region of interest" description="Disordered" evidence="20">
    <location>
        <begin position="589"/>
        <end position="609"/>
    </location>
</feature>
<feature type="region of interest" description="Disordered" evidence="20">
    <location>
        <begin position="247"/>
        <end position="401"/>
    </location>
</feature>
<comment type="subcellular location">
    <subcellularLocation>
        <location evidence="2">Golgi apparatus membrane</location>
        <topology evidence="2">Single-pass type II membrane protein</topology>
    </subcellularLocation>
</comment>
<keyword evidence="10" id="KW-0430">Lectin</keyword>
<evidence type="ECO:0000256" key="10">
    <source>
        <dbReference type="ARBA" id="ARBA00022734"/>
    </source>
</evidence>
<dbReference type="InterPro" id="IPR000772">
    <property type="entry name" value="Ricin_B_lectin"/>
</dbReference>
<keyword evidence="7" id="KW-0808">Transferase</keyword>
<dbReference type="PANTHER" id="PTHR11675:SF41">
    <property type="entry name" value="POLYPEPTIDE N-ACETYLGALACTOSAMINYLTRANSFERASE 10"/>
    <property type="match status" value="1"/>
</dbReference>
<feature type="region of interest" description="Disordered" evidence="20">
    <location>
        <begin position="422"/>
        <end position="489"/>
    </location>
</feature>
<dbReference type="FunFam" id="3.90.550.10:FF:000107">
    <property type="entry name" value="Polypeptide N-acetylgalactosaminyltransferase-like 6"/>
    <property type="match status" value="1"/>
</dbReference>
<evidence type="ECO:0000256" key="20">
    <source>
        <dbReference type="SAM" id="MobiDB-lite"/>
    </source>
</evidence>
<dbReference type="SUPFAM" id="SSF50370">
    <property type="entry name" value="Ricin B-like lectins"/>
    <property type="match status" value="1"/>
</dbReference>
<comment type="pathway">
    <text evidence="3">Protein modification; protein glycosylation.</text>
</comment>
<keyword evidence="11" id="KW-0735">Signal-anchor</keyword>
<keyword evidence="23" id="KW-1185">Reference proteome</keyword>
<evidence type="ECO:0000256" key="6">
    <source>
        <dbReference type="ARBA" id="ARBA00022676"/>
    </source>
</evidence>
<evidence type="ECO:0000256" key="2">
    <source>
        <dbReference type="ARBA" id="ARBA00004323"/>
    </source>
</evidence>
<feature type="non-terminal residue" evidence="22">
    <location>
        <position position="1139"/>
    </location>
</feature>
<evidence type="ECO:0000256" key="9">
    <source>
        <dbReference type="ARBA" id="ARBA00022723"/>
    </source>
</evidence>
<evidence type="ECO:0000256" key="16">
    <source>
        <dbReference type="ARBA" id="ARBA00023180"/>
    </source>
</evidence>
<dbReference type="EMBL" id="JAGFMF010011956">
    <property type="protein sequence ID" value="KAG8509259.1"/>
    <property type="molecule type" value="Genomic_DNA"/>
</dbReference>
<evidence type="ECO:0000256" key="3">
    <source>
        <dbReference type="ARBA" id="ARBA00004922"/>
    </source>
</evidence>
<evidence type="ECO:0000313" key="22">
    <source>
        <dbReference type="EMBL" id="KAG8509259.1"/>
    </source>
</evidence>
<evidence type="ECO:0000256" key="14">
    <source>
        <dbReference type="ARBA" id="ARBA00023136"/>
    </source>
</evidence>
<protein>
    <recommendedName>
        <fullName evidence="5">polypeptide N-acetylgalactosaminyltransferase</fullName>
        <ecNumber evidence="5">2.4.1.41</ecNumber>
    </recommendedName>
</protein>
<evidence type="ECO:0000256" key="5">
    <source>
        <dbReference type="ARBA" id="ARBA00012644"/>
    </source>
</evidence>
<dbReference type="GO" id="GO:0000139">
    <property type="term" value="C:Golgi membrane"/>
    <property type="evidence" value="ECO:0007669"/>
    <property type="project" value="UniProtKB-SubCell"/>
</dbReference>
<dbReference type="SMART" id="SM00458">
    <property type="entry name" value="RICIN"/>
    <property type="match status" value="1"/>
</dbReference>
<dbReference type="PROSITE" id="PS50231">
    <property type="entry name" value="RICIN_B_LECTIN"/>
    <property type="match status" value="1"/>
</dbReference>
<dbReference type="OrthoDB" id="6119243at2759"/>
<feature type="compositionally biased region" description="Basic residues" evidence="20">
    <location>
        <begin position="350"/>
        <end position="361"/>
    </location>
</feature>
<evidence type="ECO:0000256" key="1">
    <source>
        <dbReference type="ARBA" id="ARBA00001936"/>
    </source>
</evidence>
<keyword evidence="13" id="KW-0333">Golgi apparatus</keyword>
<evidence type="ECO:0000256" key="19">
    <source>
        <dbReference type="ARBA" id="ARBA00052209"/>
    </source>
</evidence>
<keyword evidence="14" id="KW-0472">Membrane</keyword>
<comment type="similarity">
    <text evidence="4">Belongs to the glycosyltransferase 2 family. GalNAc-T subfamily.</text>
</comment>
<reference evidence="22" key="1">
    <citation type="journal article" date="2021" name="Evol. Appl.">
        <title>The genome of the Pyrenean desman and the effects of bottlenecks and inbreeding on the genomic landscape of an endangered species.</title>
        <authorList>
            <person name="Escoda L."/>
            <person name="Castresana J."/>
        </authorList>
    </citation>
    <scope>NUCLEOTIDE SEQUENCE</scope>
    <source>
        <strain evidence="22">IBE-C5619</strain>
    </source>
</reference>
<gene>
    <name evidence="22" type="ORF">J0S82_001397</name>
</gene>
<dbReference type="CDD" id="cd02510">
    <property type="entry name" value="pp-GalNAc-T"/>
    <property type="match status" value="1"/>
</dbReference>
<accession>A0A8J6DI38</accession>
<comment type="caution">
    <text evidence="22">The sequence shown here is derived from an EMBL/GenBank/DDBJ whole genome shotgun (WGS) entry which is preliminary data.</text>
</comment>
<dbReference type="Proteomes" id="UP000700334">
    <property type="component" value="Unassembled WGS sequence"/>
</dbReference>
<keyword evidence="12" id="KW-1133">Transmembrane helix</keyword>
<dbReference type="InterPro" id="IPR045885">
    <property type="entry name" value="GalNAc-T"/>
</dbReference>
<dbReference type="Gene3D" id="2.80.10.50">
    <property type="match status" value="1"/>
</dbReference>
<feature type="compositionally biased region" description="Basic and acidic residues" evidence="20">
    <location>
        <begin position="202"/>
        <end position="217"/>
    </location>
</feature>
<dbReference type="GO" id="GO:0004653">
    <property type="term" value="F:polypeptide N-acetylgalactosaminyltransferase activity"/>
    <property type="evidence" value="ECO:0007669"/>
    <property type="project" value="UniProtKB-EC"/>
</dbReference>
<name>A0A8J6DI38_GALPY</name>
<dbReference type="Gene3D" id="3.90.550.10">
    <property type="entry name" value="Spore Coat Polysaccharide Biosynthesis Protein SpsA, Chain A"/>
    <property type="match status" value="1"/>
</dbReference>
<sequence length="1139" mass="123153">EACLRAAAGLRGSVPLPALDTPGGPGSECHARGWSPGRPRRGLGAADRRRGARRGRSGAPWTGGGTAARWWSRRVSVVPSPGARGRGADVQAEATADARPGLPLRPAARGLERMKAGAVQGWGGGEPPSDLRAGDAVLRWTGPRLAGHGAEEPSATRGSAGPGCPVPAQGAQCRRGLEGFPEEVAARLGRKEGQALQGGRPGGERAEQWCPQHRKDSQGPPGRQVGSGIWGCAGFVASAEIQLRGRQQPPAPCRGLPATTQCGHRPAAPPRCSQLPSRQVRASTESREAECAAREPSRGKSAGWRARTGPGAGTCGPGRTVNGGRHPQLRGEQGRRGGRAARGNTEPRARRSWGRPGRRPPRGPARPSRGAGGRGSRARTRRGPRQLAPKSLGLGAAGGRGGAERTIAAAGDAAGRRAAGARGAGARAGARGAGRRAGPGAARGRARRRGARRRRAGSPPRRRRGGGARSPAGGRRKCRGVGAGPAPRPLVVAGAATAGGGRARARARGGAAPMRRKEKRLLQAVALALAALVLVPNVGLWALYRERQPDGTPGAGAAQGSHQQQRGVFTVGGGQKLKDWHDWEAIRTDAQRVGPGEQGRPYPLSEADRGDQAYRENGFNIFVSSKISLNRSLPDIRHPSCSSKRYLAALPSTSIVIPFHNEGWSSLLRTVHSVLRRSPPELVAEVLLVDDFSDRGGFHCPSVRRALGRWGLPRASRARVPARPAEHLKKPLEDYMARFPSVRILRTKKREGLIRTRMLGASAATGEVITFLDSHCEANVNWLPPLLDRIAQNRKTIVCPMIDVIDHDDFRYETQAGDAMRGAFDWEMYYKRIPIPPELQKADPSDPFESPVMAGGLFSVDRKWFWELGGYDPGLEIWGGEQYEISFKVWMCGGRMEDIPCSRVGHIYRKYVPYKVPAGVSLARNLKRVAEVWMDEYAEHLYQRRPEYRHLSAGDVAAQKQLRASLNCRSFRWFMTEIAWDLPKFYPPVEPPAAAWGEIHNVGTGLCADTKHGALGSPLRLEGCVRGRGEAAWNSMQVFTFTWREDIRPGDPLHTKKLCLDAVSHTSPVTLYDCHSMKGNQLWKYRKDKSLFHPVSGSCMDCSPGDRRVFMNTCDPASPTQQWLFEHTNATILDTFNRN</sequence>
<dbReference type="EC" id="2.4.1.41" evidence="5"/>
<feature type="domain" description="Ricin B lectin" evidence="21">
    <location>
        <begin position="993"/>
        <end position="1126"/>
    </location>
</feature>
<comment type="catalytic activity">
    <reaction evidence="18">
        <text>L-threonyl-[protein] + UDP-N-acetyl-alpha-D-galactosamine = a 3-O-[N-acetyl-alpha-D-galactosaminyl]-L-threonyl-[protein] + UDP + H(+)</text>
        <dbReference type="Rhea" id="RHEA:52424"/>
        <dbReference type="Rhea" id="RHEA-COMP:11060"/>
        <dbReference type="Rhea" id="RHEA-COMP:11689"/>
        <dbReference type="ChEBI" id="CHEBI:15378"/>
        <dbReference type="ChEBI" id="CHEBI:30013"/>
        <dbReference type="ChEBI" id="CHEBI:58223"/>
        <dbReference type="ChEBI" id="CHEBI:67138"/>
        <dbReference type="ChEBI" id="CHEBI:87075"/>
        <dbReference type="EC" id="2.4.1.41"/>
    </reaction>
</comment>
<evidence type="ECO:0000256" key="4">
    <source>
        <dbReference type="ARBA" id="ARBA00005680"/>
    </source>
</evidence>
<dbReference type="UniPathway" id="UPA00378"/>
<dbReference type="FunFam" id="2.80.10.50:FF:000011">
    <property type="entry name" value="Polypeptide N-acetylgalactosaminyltransferase"/>
    <property type="match status" value="1"/>
</dbReference>
<proteinExistence type="inferred from homology"/>
<evidence type="ECO:0000256" key="15">
    <source>
        <dbReference type="ARBA" id="ARBA00023157"/>
    </source>
</evidence>
<keyword evidence="9" id="KW-0479">Metal-binding</keyword>
<evidence type="ECO:0000256" key="8">
    <source>
        <dbReference type="ARBA" id="ARBA00022692"/>
    </source>
</evidence>
<feature type="compositionally biased region" description="Polar residues" evidence="20">
    <location>
        <begin position="274"/>
        <end position="283"/>
    </location>
</feature>
<dbReference type="Pfam" id="PF00652">
    <property type="entry name" value="Ricin_B_lectin"/>
    <property type="match status" value="1"/>
</dbReference>
<dbReference type="GO" id="GO:0030246">
    <property type="term" value="F:carbohydrate binding"/>
    <property type="evidence" value="ECO:0007669"/>
    <property type="project" value="UniProtKB-KW"/>
</dbReference>
<evidence type="ECO:0000313" key="23">
    <source>
        <dbReference type="Proteomes" id="UP000700334"/>
    </source>
</evidence>
<keyword evidence="6" id="KW-0328">Glycosyltransferase</keyword>
<comment type="catalytic activity">
    <reaction evidence="19">
        <text>L-seryl-[protein] + UDP-N-acetyl-alpha-D-galactosamine = a 3-O-[N-acetyl-alpha-D-galactosaminyl]-L-seryl-[protein] + UDP + H(+)</text>
        <dbReference type="Rhea" id="RHEA:23956"/>
        <dbReference type="Rhea" id="RHEA-COMP:9863"/>
        <dbReference type="Rhea" id="RHEA-COMP:12788"/>
        <dbReference type="ChEBI" id="CHEBI:15378"/>
        <dbReference type="ChEBI" id="CHEBI:29999"/>
        <dbReference type="ChEBI" id="CHEBI:53604"/>
        <dbReference type="ChEBI" id="CHEBI:58223"/>
        <dbReference type="ChEBI" id="CHEBI:67138"/>
        <dbReference type="EC" id="2.4.1.41"/>
    </reaction>
</comment>
<dbReference type="GO" id="GO:0046872">
    <property type="term" value="F:metal ion binding"/>
    <property type="evidence" value="ECO:0007669"/>
    <property type="project" value="UniProtKB-KW"/>
</dbReference>
<organism evidence="22 23">
    <name type="scientific">Galemys pyrenaicus</name>
    <name type="common">Iberian desman</name>
    <name type="synonym">Pyrenean desman</name>
    <dbReference type="NCBI Taxonomy" id="202257"/>
    <lineage>
        <taxon>Eukaryota</taxon>
        <taxon>Metazoa</taxon>
        <taxon>Chordata</taxon>
        <taxon>Craniata</taxon>
        <taxon>Vertebrata</taxon>
        <taxon>Euteleostomi</taxon>
        <taxon>Mammalia</taxon>
        <taxon>Eutheria</taxon>
        <taxon>Laurasiatheria</taxon>
        <taxon>Eulipotyphla</taxon>
        <taxon>Talpidae</taxon>
        <taxon>Galemys</taxon>
    </lineage>
</organism>
<dbReference type="InterPro" id="IPR001173">
    <property type="entry name" value="Glyco_trans_2-like"/>
</dbReference>
<feature type="region of interest" description="Disordered" evidence="20">
    <location>
        <begin position="11"/>
        <end position="104"/>
    </location>
</feature>
<feature type="region of interest" description="Disordered" evidence="20">
    <location>
        <begin position="145"/>
        <end position="169"/>
    </location>
</feature>
<dbReference type="FunFam" id="3.90.550.10:FF:000248">
    <property type="entry name" value="Polypeptide N-acetylgalactosaminyltransferase"/>
    <property type="match status" value="1"/>
</dbReference>
<keyword evidence="15" id="KW-1015">Disulfide bond</keyword>
<keyword evidence="8" id="KW-0812">Transmembrane</keyword>
<evidence type="ECO:0000256" key="7">
    <source>
        <dbReference type="ARBA" id="ARBA00022679"/>
    </source>
</evidence>
<dbReference type="GO" id="GO:0006493">
    <property type="term" value="P:protein O-linked glycosylation"/>
    <property type="evidence" value="ECO:0007669"/>
    <property type="project" value="UniProtKB-ARBA"/>
</dbReference>
<dbReference type="InterPro" id="IPR035992">
    <property type="entry name" value="Ricin_B-like_lectins"/>
</dbReference>
<evidence type="ECO:0000256" key="18">
    <source>
        <dbReference type="ARBA" id="ARBA00050905"/>
    </source>
</evidence>
<evidence type="ECO:0000256" key="12">
    <source>
        <dbReference type="ARBA" id="ARBA00022989"/>
    </source>
</evidence>
<keyword evidence="16" id="KW-0325">Glycoprotein</keyword>
<keyword evidence="17" id="KW-0464">Manganese</keyword>
<feature type="region of interest" description="Disordered" evidence="20">
    <location>
        <begin position="189"/>
        <end position="226"/>
    </location>
</feature>
<feature type="compositionally biased region" description="Basic residues" evidence="20">
    <location>
        <begin position="444"/>
        <end position="466"/>
    </location>
</feature>
<dbReference type="PANTHER" id="PTHR11675">
    <property type="entry name" value="N-ACETYLGALACTOSAMINYLTRANSFERASE"/>
    <property type="match status" value="1"/>
</dbReference>
<dbReference type="AlphaFoldDB" id="A0A8J6DI38"/>
<evidence type="ECO:0000259" key="21">
    <source>
        <dbReference type="SMART" id="SM00458"/>
    </source>
</evidence>
<comment type="cofactor">
    <cofactor evidence="1">
        <name>Mn(2+)</name>
        <dbReference type="ChEBI" id="CHEBI:29035"/>
    </cofactor>
</comment>
<feature type="compositionally biased region" description="Basic and acidic residues" evidence="20">
    <location>
        <begin position="284"/>
        <end position="298"/>
    </location>
</feature>
<evidence type="ECO:0000256" key="11">
    <source>
        <dbReference type="ARBA" id="ARBA00022968"/>
    </source>
</evidence>
<evidence type="ECO:0000256" key="17">
    <source>
        <dbReference type="ARBA" id="ARBA00023211"/>
    </source>
</evidence>
<dbReference type="SUPFAM" id="SSF53448">
    <property type="entry name" value="Nucleotide-diphospho-sugar transferases"/>
    <property type="match status" value="1"/>
</dbReference>
<dbReference type="Pfam" id="PF00535">
    <property type="entry name" value="Glycos_transf_2"/>
    <property type="match status" value="2"/>
</dbReference>
<dbReference type="InterPro" id="IPR029044">
    <property type="entry name" value="Nucleotide-diphossugar_trans"/>
</dbReference>